<proteinExistence type="predicted"/>
<dbReference type="OrthoDB" id="9796517at2"/>
<dbReference type="InterPro" id="IPR014718">
    <property type="entry name" value="GH-type_carb-bd"/>
</dbReference>
<dbReference type="GO" id="GO:0016853">
    <property type="term" value="F:isomerase activity"/>
    <property type="evidence" value="ECO:0007669"/>
    <property type="project" value="InterPro"/>
</dbReference>
<dbReference type="InterPro" id="IPR011013">
    <property type="entry name" value="Gal_mutarotase_sf_dom"/>
</dbReference>
<sequence>MAAISELLSIGSGALEVVLVPQIGGSVSALRWRGIDLMRRLSDDDRKAGNVLGVAMFPMIPYANRIAGNAFDFGARRWQVLPNNPPEKFNVHGSGWQHAWTVTGSGRANATLSLDIAAGAEPYSYRATQAFSVSEEGLSVTMTLTNIGSVALPFGFGLHPWFDRDRDVTMQFNARCFYLEEPDGISGDPISLPPELDFARHRSLPGGWRNNDYGGWGGEATLRFPARGAGLRMRADPIFRHLMLYADPTKPYFCVEPQTNASGAFNRGRWDDPDEGIIVLAQGESAAGTVCFTPFSLEAGAQDGRA</sequence>
<dbReference type="Gene3D" id="2.70.98.10">
    <property type="match status" value="1"/>
</dbReference>
<accession>A0A8T9AHN5</accession>
<dbReference type="InterPro" id="IPR008183">
    <property type="entry name" value="Aldose_1/G6P_1-epimerase"/>
</dbReference>
<reference evidence="1" key="1">
    <citation type="submission" date="2019-07" db="EMBL/GenBank/DDBJ databases">
        <title>Mesorhizobum intechiensis sp. nov. isolated from nodules of Lotus tenuis growing in lowlands of the Flooding Pampa, Argentina.</title>
        <authorList>
            <person name="Estrella M.J."/>
            <person name="Torres Tejerizo G.A."/>
            <person name="Cumpa Velazquez L.M."/>
            <person name="Fontana F."/>
            <person name="Hansen L."/>
            <person name="Pistorio M."/>
            <person name="Sannazzaro A.I."/>
        </authorList>
    </citation>
    <scope>NUCLEOTIDE SEQUENCE</scope>
    <source>
        <strain evidence="1">BD68</strain>
    </source>
</reference>
<comment type="caution">
    <text evidence="1">The sequence shown here is derived from an EMBL/GenBank/DDBJ whole genome shotgun (WGS) entry which is preliminary data.</text>
</comment>
<dbReference type="Proteomes" id="UP000235507">
    <property type="component" value="Unassembled WGS sequence"/>
</dbReference>
<gene>
    <name evidence="1" type="ORF">C1D09_032110</name>
</gene>
<dbReference type="SUPFAM" id="SSF74650">
    <property type="entry name" value="Galactose mutarotase-like"/>
    <property type="match status" value="1"/>
</dbReference>
<organism evidence="1 2">
    <name type="scientific">Mesorhizobium intechi</name>
    <dbReference type="NCBI Taxonomy" id="537601"/>
    <lineage>
        <taxon>Bacteria</taxon>
        <taxon>Pseudomonadati</taxon>
        <taxon>Pseudomonadota</taxon>
        <taxon>Alphaproteobacteria</taxon>
        <taxon>Hyphomicrobiales</taxon>
        <taxon>Phyllobacteriaceae</taxon>
        <taxon>Mesorhizobium</taxon>
    </lineage>
</organism>
<evidence type="ECO:0000313" key="2">
    <source>
        <dbReference type="Proteomes" id="UP000235507"/>
    </source>
</evidence>
<name>A0A8T9AHN5_9HYPH</name>
<dbReference type="EMBL" id="PNOT02000384">
    <property type="protein sequence ID" value="TSE00546.1"/>
    <property type="molecule type" value="Genomic_DNA"/>
</dbReference>
<dbReference type="Pfam" id="PF01263">
    <property type="entry name" value="Aldose_epim"/>
    <property type="match status" value="1"/>
</dbReference>
<dbReference type="GO" id="GO:0030246">
    <property type="term" value="F:carbohydrate binding"/>
    <property type="evidence" value="ECO:0007669"/>
    <property type="project" value="InterPro"/>
</dbReference>
<dbReference type="AlphaFoldDB" id="A0A8T9AHN5"/>
<protein>
    <submittedName>
        <fullName evidence="1">Aldose 1-epimerase</fullName>
    </submittedName>
</protein>
<evidence type="ECO:0000313" key="1">
    <source>
        <dbReference type="EMBL" id="TSE00546.1"/>
    </source>
</evidence>
<dbReference type="RefSeq" id="WP_143977944.1">
    <property type="nucleotide sequence ID" value="NZ_PNOT02000384.1"/>
</dbReference>
<dbReference type="CDD" id="cd09021">
    <property type="entry name" value="Aldose_epim_Ec_YphB"/>
    <property type="match status" value="1"/>
</dbReference>
<dbReference type="GO" id="GO:0005975">
    <property type="term" value="P:carbohydrate metabolic process"/>
    <property type="evidence" value="ECO:0007669"/>
    <property type="project" value="InterPro"/>
</dbReference>
<keyword evidence="2" id="KW-1185">Reference proteome</keyword>